<dbReference type="SUPFAM" id="SSF54452">
    <property type="entry name" value="MHC antigen-recognition domain"/>
    <property type="match status" value="1"/>
</dbReference>
<reference evidence="6" key="3">
    <citation type="submission" date="2025-09" db="UniProtKB">
        <authorList>
            <consortium name="Ensembl"/>
        </authorList>
    </citation>
    <scope>IDENTIFICATION</scope>
</reference>
<name>A0A087X820_POEFO</name>
<accession>A0A087X820</accession>
<protein>
    <recommendedName>
        <fullName evidence="5">Ig-like domain-containing protein</fullName>
    </recommendedName>
</protein>
<dbReference type="InterPro" id="IPR011161">
    <property type="entry name" value="MHC_I-like_Ag-recog"/>
</dbReference>
<dbReference type="SMART" id="SM00407">
    <property type="entry name" value="IGc1"/>
    <property type="match status" value="1"/>
</dbReference>
<dbReference type="EMBL" id="AYCK01010095">
    <property type="status" value="NOT_ANNOTATED_CDS"/>
    <property type="molecule type" value="Genomic_DNA"/>
</dbReference>
<dbReference type="Pfam" id="PF07654">
    <property type="entry name" value="C1-set"/>
    <property type="match status" value="1"/>
</dbReference>
<dbReference type="EMBL" id="AYCK01010094">
    <property type="status" value="NOT_ANNOTATED_CDS"/>
    <property type="molecule type" value="Genomic_DNA"/>
</dbReference>
<reference evidence="6" key="2">
    <citation type="submission" date="2025-08" db="UniProtKB">
        <authorList>
            <consortium name="Ensembl"/>
        </authorList>
    </citation>
    <scope>IDENTIFICATION</scope>
</reference>
<dbReference type="AlphaFoldDB" id="A0A087X820"/>
<feature type="region of interest" description="Disordered" evidence="3">
    <location>
        <begin position="332"/>
        <end position="386"/>
    </location>
</feature>
<comment type="similarity">
    <text evidence="2">Belongs to the MHC class I family.</text>
</comment>
<dbReference type="Proteomes" id="UP000028760">
    <property type="component" value="Unassembled WGS sequence"/>
</dbReference>
<sequence length="386" mass="43287">LNPLHFICLCELTCSTVTHSLKYFYTASSGIKNFPEFVTVGMVDEVPVSYYDSVIRKEIPKQDWLAKNEGPEYWESNTQISIGSEQSFKADIGIIKQRFNQTGGVHVVQVMYGCEWDDETQKVTGYRQFGYDGEDFLTLNTETNTWIAPQPQAVLTTNKWNNNRALLESDKNYLNQICPEWLKKYVGYGRSSLMRTERPSVSVLQKSSSSPISCFATGFYPNRAEMFWRKDGEEIHDGVEKGEIVPNNDGTFQMSVHIDLSSVPTEDRNKYECVFQLSGDKEDVTNRLEKTRILTNESNIILIIPVVAAVAVLGLIAVIGFIVYKKKNVSEEKKTSTSSSETSTSSSETLASNSETSSLTSEGSDDSKGSSSSDKPLLRRQQNPNK</sequence>
<evidence type="ECO:0000313" key="6">
    <source>
        <dbReference type="Ensembl" id="ENSPFOP00000001923.2"/>
    </source>
</evidence>
<keyword evidence="7" id="KW-1185">Reference proteome</keyword>
<dbReference type="SUPFAM" id="SSF48726">
    <property type="entry name" value="Immunoglobulin"/>
    <property type="match status" value="1"/>
</dbReference>
<dbReference type="InterPro" id="IPR007110">
    <property type="entry name" value="Ig-like_dom"/>
</dbReference>
<feature type="transmembrane region" description="Helical" evidence="4">
    <location>
        <begin position="300"/>
        <end position="324"/>
    </location>
</feature>
<dbReference type="FunFam" id="3.30.500.10:FF:000001">
    <property type="entry name" value="H-2 class I histocompatibility antigen, alpha chain"/>
    <property type="match status" value="1"/>
</dbReference>
<dbReference type="PRINTS" id="PR01638">
    <property type="entry name" value="MHCCLASSI"/>
</dbReference>
<evidence type="ECO:0000256" key="1">
    <source>
        <dbReference type="ARBA" id="ARBA00023180"/>
    </source>
</evidence>
<evidence type="ECO:0000256" key="2">
    <source>
        <dbReference type="RuleBase" id="RU004439"/>
    </source>
</evidence>
<dbReference type="GeneTree" id="ENSGT01120000271828"/>
<evidence type="ECO:0000313" key="7">
    <source>
        <dbReference type="Proteomes" id="UP000028760"/>
    </source>
</evidence>
<dbReference type="Ensembl" id="ENSPFOT00000001927.2">
    <property type="protein sequence ID" value="ENSPFOP00000001923.2"/>
    <property type="gene ID" value="ENSPFOG00000001994.2"/>
</dbReference>
<evidence type="ECO:0000259" key="5">
    <source>
        <dbReference type="PROSITE" id="PS50835"/>
    </source>
</evidence>
<proteinExistence type="inferred from homology"/>
<reference evidence="7" key="1">
    <citation type="submission" date="2013-10" db="EMBL/GenBank/DDBJ databases">
        <authorList>
            <person name="Schartl M."/>
            <person name="Warren W."/>
        </authorList>
    </citation>
    <scope>NUCLEOTIDE SEQUENCE [LARGE SCALE GENOMIC DNA]</scope>
    <source>
        <strain evidence="7">female</strain>
    </source>
</reference>
<dbReference type="PROSITE" id="PS50835">
    <property type="entry name" value="IG_LIKE"/>
    <property type="match status" value="1"/>
</dbReference>
<evidence type="ECO:0000256" key="3">
    <source>
        <dbReference type="SAM" id="MobiDB-lite"/>
    </source>
</evidence>
<dbReference type="OMA" id="ENCCTPR"/>
<organism evidence="6 7">
    <name type="scientific">Poecilia formosa</name>
    <name type="common">Amazon molly</name>
    <name type="synonym">Limia formosa</name>
    <dbReference type="NCBI Taxonomy" id="48698"/>
    <lineage>
        <taxon>Eukaryota</taxon>
        <taxon>Metazoa</taxon>
        <taxon>Chordata</taxon>
        <taxon>Craniata</taxon>
        <taxon>Vertebrata</taxon>
        <taxon>Euteleostomi</taxon>
        <taxon>Actinopterygii</taxon>
        <taxon>Neopterygii</taxon>
        <taxon>Teleostei</taxon>
        <taxon>Neoteleostei</taxon>
        <taxon>Acanthomorphata</taxon>
        <taxon>Ovalentaria</taxon>
        <taxon>Atherinomorphae</taxon>
        <taxon>Cyprinodontiformes</taxon>
        <taxon>Poeciliidae</taxon>
        <taxon>Poeciliinae</taxon>
        <taxon>Poecilia</taxon>
    </lineage>
</organism>
<dbReference type="Gene3D" id="2.60.40.10">
    <property type="entry name" value="Immunoglobulins"/>
    <property type="match status" value="1"/>
</dbReference>
<dbReference type="InterPro" id="IPR003597">
    <property type="entry name" value="Ig_C1-set"/>
</dbReference>
<dbReference type="InterPro" id="IPR011162">
    <property type="entry name" value="MHC_I/II-like_Ag-recog"/>
</dbReference>
<keyword evidence="4" id="KW-0812">Transmembrane</keyword>
<dbReference type="GO" id="GO:0005615">
    <property type="term" value="C:extracellular space"/>
    <property type="evidence" value="ECO:0007669"/>
    <property type="project" value="TreeGrafter"/>
</dbReference>
<evidence type="ECO:0000256" key="4">
    <source>
        <dbReference type="SAM" id="Phobius"/>
    </source>
</evidence>
<dbReference type="InterPro" id="IPR036179">
    <property type="entry name" value="Ig-like_dom_sf"/>
</dbReference>
<feature type="domain" description="Ig-like" evidence="5">
    <location>
        <begin position="199"/>
        <end position="285"/>
    </location>
</feature>
<dbReference type="Pfam" id="PF00129">
    <property type="entry name" value="MHC_I"/>
    <property type="match status" value="1"/>
</dbReference>
<dbReference type="PANTHER" id="PTHR16675:SF237">
    <property type="entry name" value="MHC CLASS I ANTIGEN TRANSCRIPT VARIANT 1-RELATED"/>
    <property type="match status" value="1"/>
</dbReference>
<dbReference type="GO" id="GO:0006955">
    <property type="term" value="P:immune response"/>
    <property type="evidence" value="ECO:0007669"/>
    <property type="project" value="TreeGrafter"/>
</dbReference>
<dbReference type="InterPro" id="IPR001039">
    <property type="entry name" value="MHC_I_a_a1/a2"/>
</dbReference>
<keyword evidence="4" id="KW-0472">Membrane</keyword>
<dbReference type="GO" id="GO:0009897">
    <property type="term" value="C:external side of plasma membrane"/>
    <property type="evidence" value="ECO:0007669"/>
    <property type="project" value="TreeGrafter"/>
</dbReference>
<dbReference type="InterPro" id="IPR013783">
    <property type="entry name" value="Ig-like_fold"/>
</dbReference>
<dbReference type="FunFam" id="2.60.40.10:FF:000943">
    <property type="entry name" value="Classical MHC class I molecule, alpha-chain"/>
    <property type="match status" value="1"/>
</dbReference>
<keyword evidence="4" id="KW-1133">Transmembrane helix</keyword>
<feature type="compositionally biased region" description="Low complexity" evidence="3">
    <location>
        <begin position="336"/>
        <end position="362"/>
    </location>
</feature>
<keyword evidence="1" id="KW-0325">Glycoprotein</keyword>
<dbReference type="Gene3D" id="3.30.500.10">
    <property type="entry name" value="MHC class I-like antigen recognition-like"/>
    <property type="match status" value="1"/>
</dbReference>
<dbReference type="PANTHER" id="PTHR16675">
    <property type="entry name" value="MHC CLASS I-RELATED"/>
    <property type="match status" value="1"/>
</dbReference>
<dbReference type="InterPro" id="IPR037055">
    <property type="entry name" value="MHC_I-like_Ag-recog_sf"/>
</dbReference>
<dbReference type="InterPro" id="IPR050208">
    <property type="entry name" value="MHC_class-I_related"/>
</dbReference>